<evidence type="ECO:0008006" key="6">
    <source>
        <dbReference type="Google" id="ProtNLM"/>
    </source>
</evidence>
<feature type="region of interest" description="Disordered" evidence="3">
    <location>
        <begin position="46"/>
        <end position="71"/>
    </location>
</feature>
<dbReference type="PANTHER" id="PTHR12236">
    <property type="entry name" value="STRUCTURAL CONTITUENT OF CUTICLE"/>
    <property type="match status" value="1"/>
</dbReference>
<sequence length="166" mass="17863">MLGCRWEMISEPLGSVVVSRMITALLSLRQVVALIALVAAASARPESGHSAPAPAAGYGYAPPPPPPAKPEYSFDWAVKDDYAGLDFGQNEHRDGYNTEGAHHVLLPDGRVQKIVYKVSKDGGFMATVEYEGEIRHEPKGYGKTPAPAYTQPPAYRPQPTPAYGNA</sequence>
<dbReference type="InterPro" id="IPR051217">
    <property type="entry name" value="Insect_Cuticle_Struc_Prot"/>
</dbReference>
<evidence type="ECO:0000256" key="2">
    <source>
        <dbReference type="PROSITE-ProRule" id="PRU00497"/>
    </source>
</evidence>
<feature type="compositionally biased region" description="Low complexity" evidence="3">
    <location>
        <begin position="144"/>
        <end position="153"/>
    </location>
</feature>
<dbReference type="PROSITE" id="PS51155">
    <property type="entry name" value="CHIT_BIND_RR_2"/>
    <property type="match status" value="1"/>
</dbReference>
<dbReference type="Proteomes" id="UP001487740">
    <property type="component" value="Unassembled WGS sequence"/>
</dbReference>
<evidence type="ECO:0000256" key="3">
    <source>
        <dbReference type="SAM" id="MobiDB-lite"/>
    </source>
</evidence>
<dbReference type="EMBL" id="JARAKH010000022">
    <property type="protein sequence ID" value="KAK8392481.1"/>
    <property type="molecule type" value="Genomic_DNA"/>
</dbReference>
<organism evidence="4 5">
    <name type="scientific">Scylla paramamosain</name>
    <name type="common">Mud crab</name>
    <dbReference type="NCBI Taxonomy" id="85552"/>
    <lineage>
        <taxon>Eukaryota</taxon>
        <taxon>Metazoa</taxon>
        <taxon>Ecdysozoa</taxon>
        <taxon>Arthropoda</taxon>
        <taxon>Crustacea</taxon>
        <taxon>Multicrustacea</taxon>
        <taxon>Malacostraca</taxon>
        <taxon>Eumalacostraca</taxon>
        <taxon>Eucarida</taxon>
        <taxon>Decapoda</taxon>
        <taxon>Pleocyemata</taxon>
        <taxon>Brachyura</taxon>
        <taxon>Eubrachyura</taxon>
        <taxon>Portunoidea</taxon>
        <taxon>Portunidae</taxon>
        <taxon>Portuninae</taxon>
        <taxon>Scylla</taxon>
    </lineage>
</organism>
<name>A0AAW0U0P4_SCYPA</name>
<feature type="region of interest" description="Disordered" evidence="3">
    <location>
        <begin position="135"/>
        <end position="166"/>
    </location>
</feature>
<evidence type="ECO:0000313" key="4">
    <source>
        <dbReference type="EMBL" id="KAK8392481.1"/>
    </source>
</evidence>
<dbReference type="GO" id="GO:0042302">
    <property type="term" value="F:structural constituent of cuticle"/>
    <property type="evidence" value="ECO:0007669"/>
    <property type="project" value="UniProtKB-UniRule"/>
</dbReference>
<dbReference type="GO" id="GO:0005615">
    <property type="term" value="C:extracellular space"/>
    <property type="evidence" value="ECO:0007669"/>
    <property type="project" value="TreeGrafter"/>
</dbReference>
<comment type="caution">
    <text evidence="4">The sequence shown here is derived from an EMBL/GenBank/DDBJ whole genome shotgun (WGS) entry which is preliminary data.</text>
</comment>
<accession>A0AAW0U0P4</accession>
<dbReference type="GO" id="GO:0031012">
    <property type="term" value="C:extracellular matrix"/>
    <property type="evidence" value="ECO:0007669"/>
    <property type="project" value="TreeGrafter"/>
</dbReference>
<evidence type="ECO:0000256" key="1">
    <source>
        <dbReference type="ARBA" id="ARBA00022460"/>
    </source>
</evidence>
<dbReference type="Pfam" id="PF00379">
    <property type="entry name" value="Chitin_bind_4"/>
    <property type="match status" value="1"/>
</dbReference>
<dbReference type="InterPro" id="IPR000618">
    <property type="entry name" value="Insect_cuticle"/>
</dbReference>
<feature type="compositionally biased region" description="Low complexity" evidence="3">
    <location>
        <begin position="51"/>
        <end position="60"/>
    </location>
</feature>
<proteinExistence type="predicted"/>
<reference evidence="4 5" key="1">
    <citation type="submission" date="2023-03" db="EMBL/GenBank/DDBJ databases">
        <title>High-quality genome of Scylla paramamosain provides insights in environmental adaptation.</title>
        <authorList>
            <person name="Zhang L."/>
        </authorList>
    </citation>
    <scope>NUCLEOTIDE SEQUENCE [LARGE SCALE GENOMIC DNA]</scope>
    <source>
        <strain evidence="4">LZ_2023a</strain>
        <tissue evidence="4">Muscle</tissue>
    </source>
</reference>
<keyword evidence="1 2" id="KW-0193">Cuticle</keyword>
<dbReference type="PANTHER" id="PTHR12236:SF79">
    <property type="entry name" value="CUTICULAR PROTEIN 50CB-RELATED"/>
    <property type="match status" value="1"/>
</dbReference>
<dbReference type="AlphaFoldDB" id="A0AAW0U0P4"/>
<keyword evidence="5" id="KW-1185">Reference proteome</keyword>
<evidence type="ECO:0000313" key="5">
    <source>
        <dbReference type="Proteomes" id="UP001487740"/>
    </source>
</evidence>
<gene>
    <name evidence="4" type="ORF">O3P69_014683</name>
</gene>
<protein>
    <recommendedName>
        <fullName evidence="6">Cuticle protein</fullName>
    </recommendedName>
</protein>